<dbReference type="STRING" id="3760.A0A251R1Z4"/>
<organism evidence="3 4">
    <name type="scientific">Prunus persica</name>
    <name type="common">Peach</name>
    <name type="synonym">Amygdalus persica</name>
    <dbReference type="NCBI Taxonomy" id="3760"/>
    <lineage>
        <taxon>Eukaryota</taxon>
        <taxon>Viridiplantae</taxon>
        <taxon>Streptophyta</taxon>
        <taxon>Embryophyta</taxon>
        <taxon>Tracheophyta</taxon>
        <taxon>Spermatophyta</taxon>
        <taxon>Magnoliopsida</taxon>
        <taxon>eudicotyledons</taxon>
        <taxon>Gunneridae</taxon>
        <taxon>Pentapetalae</taxon>
        <taxon>rosids</taxon>
        <taxon>fabids</taxon>
        <taxon>Rosales</taxon>
        <taxon>Rosaceae</taxon>
        <taxon>Amygdaloideae</taxon>
        <taxon>Amygdaleae</taxon>
        <taxon>Prunus</taxon>
    </lineage>
</organism>
<protein>
    <recommendedName>
        <fullName evidence="5">Myb/SANT-like domain-containing protein</fullName>
    </recommendedName>
</protein>
<feature type="domain" description="At2g29880-like C-terminal" evidence="2">
    <location>
        <begin position="240"/>
        <end position="286"/>
    </location>
</feature>
<dbReference type="InterPro" id="IPR056253">
    <property type="entry name" value="At2g29880-like_C"/>
</dbReference>
<dbReference type="PANTHER" id="PTHR47864">
    <property type="entry name" value="TRANSMEMBRANE PROTEIN"/>
    <property type="match status" value="1"/>
</dbReference>
<keyword evidence="4" id="KW-1185">Reference proteome</keyword>
<accession>A0A251R1Z4</accession>
<dbReference type="Proteomes" id="UP000006882">
    <property type="component" value="Chromosome G1"/>
</dbReference>
<evidence type="ECO:0000259" key="1">
    <source>
        <dbReference type="Pfam" id="PF12776"/>
    </source>
</evidence>
<dbReference type="InterPro" id="IPR024752">
    <property type="entry name" value="Myb/SANT-like_dom"/>
</dbReference>
<dbReference type="eggNOG" id="KOG4585">
    <property type="taxonomic scope" value="Eukaryota"/>
</dbReference>
<dbReference type="AlphaFoldDB" id="A0A251R1Z4"/>
<evidence type="ECO:0008006" key="5">
    <source>
        <dbReference type="Google" id="ProtNLM"/>
    </source>
</evidence>
<feature type="domain" description="Myb/SANT-like" evidence="1">
    <location>
        <begin position="21"/>
        <end position="118"/>
    </location>
</feature>
<dbReference type="Pfam" id="PF24769">
    <property type="entry name" value="At2g29880_C"/>
    <property type="match status" value="1"/>
</dbReference>
<evidence type="ECO:0000313" key="3">
    <source>
        <dbReference type="EMBL" id="ONI29055.1"/>
    </source>
</evidence>
<dbReference type="PANTHER" id="PTHR47864:SF2">
    <property type="entry name" value="MYB_SANT-LIKE DNA-BINDING DOMAIN PROTEIN"/>
    <property type="match status" value="1"/>
</dbReference>
<dbReference type="Pfam" id="PF12776">
    <property type="entry name" value="Myb_DNA-bind_3"/>
    <property type="match status" value="1"/>
</dbReference>
<name>A0A251R1Z4_PRUPE</name>
<sequence>MGDSQQGNNKGKGKEKENYESWTIDDTNELLHLLVDAINSGLHDANGSLSKQNVERVILPRLNAKIRFPKTYNHYLSRMKWFKKQYNKMSTLMRNNSGFGWDPIAKTFIASDEVWKDYLKSHPSHSKLREKSVVDYEDLKIIVGGGTTTGNDSIALGTDDTDATTYGEENRDFGIEDFSYDPNNDAFIAPNHYEPSYQPSSPHQCSHRIETISANFVKISNLMEKREREKERERERERDIWDAIKEIPNLDDNTRYMAGELLSNKAKKDLFLKMSLEERSSWIKFKLG</sequence>
<proteinExistence type="predicted"/>
<evidence type="ECO:0000259" key="2">
    <source>
        <dbReference type="Pfam" id="PF24769"/>
    </source>
</evidence>
<evidence type="ECO:0000313" key="4">
    <source>
        <dbReference type="Proteomes" id="UP000006882"/>
    </source>
</evidence>
<dbReference type="InterPro" id="IPR055314">
    <property type="entry name" value="At2g29880-like"/>
</dbReference>
<gene>
    <name evidence="3" type="ORF">PRUPE_1G177900</name>
</gene>
<dbReference type="Gramene" id="ONI29055">
    <property type="protein sequence ID" value="ONI29055"/>
    <property type="gene ID" value="PRUPE_1G177900"/>
</dbReference>
<reference evidence="3 4" key="1">
    <citation type="journal article" date="2013" name="Nat. Genet.">
        <title>The high-quality draft genome of peach (Prunus persica) identifies unique patterns of genetic diversity, domestication and genome evolution.</title>
        <authorList>
            <consortium name="International Peach Genome Initiative"/>
            <person name="Verde I."/>
            <person name="Abbott A.G."/>
            <person name="Scalabrin S."/>
            <person name="Jung S."/>
            <person name="Shu S."/>
            <person name="Marroni F."/>
            <person name="Zhebentyayeva T."/>
            <person name="Dettori M.T."/>
            <person name="Grimwood J."/>
            <person name="Cattonaro F."/>
            <person name="Zuccolo A."/>
            <person name="Rossini L."/>
            <person name="Jenkins J."/>
            <person name="Vendramin E."/>
            <person name="Meisel L.A."/>
            <person name="Decroocq V."/>
            <person name="Sosinski B."/>
            <person name="Prochnik S."/>
            <person name="Mitros T."/>
            <person name="Policriti A."/>
            <person name="Cipriani G."/>
            <person name="Dondini L."/>
            <person name="Ficklin S."/>
            <person name="Goodstein D.M."/>
            <person name="Xuan P."/>
            <person name="Del Fabbro C."/>
            <person name="Aramini V."/>
            <person name="Copetti D."/>
            <person name="Gonzalez S."/>
            <person name="Horner D.S."/>
            <person name="Falchi R."/>
            <person name="Lucas S."/>
            <person name="Mica E."/>
            <person name="Maldonado J."/>
            <person name="Lazzari B."/>
            <person name="Bielenberg D."/>
            <person name="Pirona R."/>
            <person name="Miculan M."/>
            <person name="Barakat A."/>
            <person name="Testolin R."/>
            <person name="Stella A."/>
            <person name="Tartarini S."/>
            <person name="Tonutti P."/>
            <person name="Arus P."/>
            <person name="Orellana A."/>
            <person name="Wells C."/>
            <person name="Main D."/>
            <person name="Vizzotto G."/>
            <person name="Silva H."/>
            <person name="Salamini F."/>
            <person name="Schmutz J."/>
            <person name="Morgante M."/>
            <person name="Rokhsar D.S."/>
        </authorList>
    </citation>
    <scope>NUCLEOTIDE SEQUENCE [LARGE SCALE GENOMIC DNA]</scope>
    <source>
        <strain evidence="4">cv. Nemared</strain>
    </source>
</reference>
<dbReference type="EMBL" id="CM007651">
    <property type="protein sequence ID" value="ONI29055.1"/>
    <property type="molecule type" value="Genomic_DNA"/>
</dbReference>